<dbReference type="RefSeq" id="WP_074926655.1">
    <property type="nucleotide sequence ID" value="NZ_FPBL01000001.1"/>
</dbReference>
<feature type="compositionally biased region" description="Polar residues" evidence="1">
    <location>
        <begin position="131"/>
        <end position="141"/>
    </location>
</feature>
<reference evidence="3 4" key="1">
    <citation type="submission" date="2016-10" db="EMBL/GenBank/DDBJ databases">
        <authorList>
            <person name="de Groot N.N."/>
        </authorList>
    </citation>
    <scope>NUCLEOTIDE SEQUENCE [LARGE SCALE GENOMIC DNA]</scope>
    <source>
        <strain evidence="3 4">Nm24</strain>
    </source>
</reference>
<sequence>MNQAADLPIWAALLIALFLLIGAGLTLIGSFGLYRLRSFYDRIHAPTLGTSWGTAGIITASIIYFSVMESRLVLHQLLIGAFVIVTTPVTLILLSRAALYRDRAKNDPGVPPLDPPNNTSEISNPEKEPTPTHNNTHTGEV</sequence>
<keyword evidence="2" id="KW-1133">Transmembrane helix</keyword>
<organism evidence="3 4">
    <name type="scientific">Nitrosomonas eutropha</name>
    <dbReference type="NCBI Taxonomy" id="916"/>
    <lineage>
        <taxon>Bacteria</taxon>
        <taxon>Pseudomonadati</taxon>
        <taxon>Pseudomonadota</taxon>
        <taxon>Betaproteobacteria</taxon>
        <taxon>Nitrosomonadales</taxon>
        <taxon>Nitrosomonadaceae</taxon>
        <taxon>Nitrosomonas</taxon>
    </lineage>
</organism>
<keyword evidence="2" id="KW-0812">Transmembrane</keyword>
<dbReference type="InterPro" id="IPR005133">
    <property type="entry name" value="PhaG_MnhG_YufB"/>
</dbReference>
<dbReference type="Pfam" id="PF03334">
    <property type="entry name" value="PhaG_MnhG_YufB"/>
    <property type="match status" value="1"/>
</dbReference>
<dbReference type="AlphaFoldDB" id="A0A1I7FG02"/>
<feature type="transmembrane region" description="Helical" evidence="2">
    <location>
        <begin position="12"/>
        <end position="36"/>
    </location>
</feature>
<dbReference type="OrthoDB" id="9813804at2"/>
<feature type="transmembrane region" description="Helical" evidence="2">
    <location>
        <begin position="73"/>
        <end position="94"/>
    </location>
</feature>
<keyword evidence="2" id="KW-0472">Membrane</keyword>
<dbReference type="Proteomes" id="UP000183926">
    <property type="component" value="Unassembled WGS sequence"/>
</dbReference>
<dbReference type="EMBL" id="FPBL01000001">
    <property type="protein sequence ID" value="SFU35122.1"/>
    <property type="molecule type" value="Genomic_DNA"/>
</dbReference>
<dbReference type="PANTHER" id="PTHR34703:SF1">
    <property type="entry name" value="ANTIPORTER SUBUNIT MNHG2-RELATED"/>
    <property type="match status" value="1"/>
</dbReference>
<evidence type="ECO:0000256" key="2">
    <source>
        <dbReference type="SAM" id="Phobius"/>
    </source>
</evidence>
<evidence type="ECO:0000256" key="1">
    <source>
        <dbReference type="SAM" id="MobiDB-lite"/>
    </source>
</evidence>
<gene>
    <name evidence="3" type="ORF">SAMN05216339_101471</name>
</gene>
<dbReference type="NCBIfam" id="TIGR01300">
    <property type="entry name" value="CPA3_mnhG_phaG"/>
    <property type="match status" value="1"/>
</dbReference>
<proteinExistence type="predicted"/>
<evidence type="ECO:0000313" key="3">
    <source>
        <dbReference type="EMBL" id="SFU35122.1"/>
    </source>
</evidence>
<dbReference type="GO" id="GO:0015385">
    <property type="term" value="F:sodium:proton antiporter activity"/>
    <property type="evidence" value="ECO:0007669"/>
    <property type="project" value="TreeGrafter"/>
</dbReference>
<dbReference type="PANTHER" id="PTHR34703">
    <property type="entry name" value="ANTIPORTER SUBUNIT MNHG2-RELATED"/>
    <property type="match status" value="1"/>
</dbReference>
<feature type="transmembrane region" description="Helical" evidence="2">
    <location>
        <begin position="48"/>
        <end position="67"/>
    </location>
</feature>
<protein>
    <submittedName>
        <fullName evidence="3">Multisubunit potassium/proton antiporter, PhaG subunit</fullName>
    </submittedName>
</protein>
<accession>A0A1I7FG02</accession>
<feature type="region of interest" description="Disordered" evidence="1">
    <location>
        <begin position="106"/>
        <end position="141"/>
    </location>
</feature>
<evidence type="ECO:0000313" key="4">
    <source>
        <dbReference type="Proteomes" id="UP000183926"/>
    </source>
</evidence>
<name>A0A1I7FG02_9PROT</name>